<dbReference type="GO" id="GO:0006421">
    <property type="term" value="P:asparaginyl-tRNA aminoacylation"/>
    <property type="evidence" value="ECO:0007669"/>
    <property type="project" value="UniProtKB-UniRule"/>
</dbReference>
<dbReference type="PANTHER" id="PTHR22594">
    <property type="entry name" value="ASPARTYL/LYSYL-TRNA SYNTHETASE"/>
    <property type="match status" value="1"/>
</dbReference>
<evidence type="ECO:0000259" key="9">
    <source>
        <dbReference type="PROSITE" id="PS50862"/>
    </source>
</evidence>
<dbReference type="InterPro" id="IPR004364">
    <property type="entry name" value="Aa-tRNA-synt_II"/>
</dbReference>
<reference evidence="11" key="1">
    <citation type="submission" date="2017-02" db="EMBL/GenBank/DDBJ databases">
        <title>Comparative genomics and description of representatives of a novel lineage of planctomycetes thriving in anoxic sediments.</title>
        <authorList>
            <person name="Spring S."/>
            <person name="Bunk B."/>
            <person name="Sproer C."/>
        </authorList>
    </citation>
    <scope>NUCLEOTIDE SEQUENCE [LARGE SCALE GENOMIC DNA]</scope>
    <source>
        <strain evidence="11">ST-NAGAB-D1</strain>
    </source>
</reference>
<keyword evidence="4 7" id="KW-0067">ATP-binding</keyword>
<evidence type="ECO:0000313" key="11">
    <source>
        <dbReference type="Proteomes" id="UP000189674"/>
    </source>
</evidence>
<dbReference type="STRING" id="1936003.STSP2_03087"/>
<gene>
    <name evidence="7 10" type="primary">asnS</name>
    <name evidence="10" type="ORF">STSP2_03087</name>
</gene>
<dbReference type="PRINTS" id="PR01042">
    <property type="entry name" value="TRNASYNTHASP"/>
</dbReference>
<dbReference type="HAMAP" id="MF_00534">
    <property type="entry name" value="Asn_tRNA_synth"/>
    <property type="match status" value="1"/>
</dbReference>
<evidence type="ECO:0000256" key="6">
    <source>
        <dbReference type="ARBA" id="ARBA00023146"/>
    </source>
</evidence>
<dbReference type="PANTHER" id="PTHR22594:SF34">
    <property type="entry name" value="ASPARAGINE--TRNA LIGASE, MITOCHONDRIAL-RELATED"/>
    <property type="match status" value="1"/>
</dbReference>
<dbReference type="Pfam" id="PF01336">
    <property type="entry name" value="tRNA_anti-codon"/>
    <property type="match status" value="1"/>
</dbReference>
<protein>
    <recommendedName>
        <fullName evidence="7">Asparagine--tRNA ligase</fullName>
        <ecNumber evidence="7">6.1.1.22</ecNumber>
    </recommendedName>
    <alternativeName>
        <fullName evidence="7">Asparaginyl-tRNA synthetase</fullName>
        <shortName evidence="7">AsnRS</shortName>
    </alternativeName>
</protein>
<dbReference type="GO" id="GO:0004816">
    <property type="term" value="F:asparagine-tRNA ligase activity"/>
    <property type="evidence" value="ECO:0007669"/>
    <property type="project" value="UniProtKB-UniRule"/>
</dbReference>
<dbReference type="Gene3D" id="3.30.930.10">
    <property type="entry name" value="Bira Bifunctional Protein, Domain 2"/>
    <property type="match status" value="1"/>
</dbReference>
<dbReference type="InterPro" id="IPR004365">
    <property type="entry name" value="NA-bd_OB_tRNA"/>
</dbReference>
<keyword evidence="3 7" id="KW-0547">Nucleotide-binding</keyword>
<dbReference type="CDD" id="cd00776">
    <property type="entry name" value="AsxRS_core"/>
    <property type="match status" value="1"/>
</dbReference>
<keyword evidence="8" id="KW-0175">Coiled coil</keyword>
<evidence type="ECO:0000256" key="4">
    <source>
        <dbReference type="ARBA" id="ARBA00022840"/>
    </source>
</evidence>
<dbReference type="AlphaFoldDB" id="A0A1U9NQ19"/>
<evidence type="ECO:0000256" key="3">
    <source>
        <dbReference type="ARBA" id="ARBA00022741"/>
    </source>
</evidence>
<keyword evidence="6 7" id="KW-0030">Aminoacyl-tRNA synthetase</keyword>
<comment type="similarity">
    <text evidence="1 7">Belongs to the class-II aminoacyl-tRNA synthetase family.</text>
</comment>
<keyword evidence="11" id="KW-1185">Reference proteome</keyword>
<dbReference type="EC" id="6.1.1.22" evidence="7"/>
<name>A0A1U9NQ19_9BACT</name>
<evidence type="ECO:0000256" key="8">
    <source>
        <dbReference type="SAM" id="Coils"/>
    </source>
</evidence>
<dbReference type="InterPro" id="IPR045864">
    <property type="entry name" value="aa-tRNA-synth_II/BPL/LPL"/>
</dbReference>
<dbReference type="InterPro" id="IPR006195">
    <property type="entry name" value="aa-tRNA-synth_II"/>
</dbReference>
<feature type="domain" description="Aminoacyl-transfer RNA synthetases class-II family profile" evidence="9">
    <location>
        <begin position="134"/>
        <end position="493"/>
    </location>
</feature>
<dbReference type="Pfam" id="PF00152">
    <property type="entry name" value="tRNA-synt_2"/>
    <property type="match status" value="1"/>
</dbReference>
<organism evidence="10 11">
    <name type="scientific">Anaerohalosphaera lusitana</name>
    <dbReference type="NCBI Taxonomy" id="1936003"/>
    <lineage>
        <taxon>Bacteria</taxon>
        <taxon>Pseudomonadati</taxon>
        <taxon>Planctomycetota</taxon>
        <taxon>Phycisphaerae</taxon>
        <taxon>Sedimentisphaerales</taxon>
        <taxon>Anaerohalosphaeraceae</taxon>
        <taxon>Anaerohalosphaera</taxon>
    </lineage>
</organism>
<dbReference type="RefSeq" id="WP_146663528.1">
    <property type="nucleotide sequence ID" value="NZ_CP019791.1"/>
</dbReference>
<keyword evidence="5 7" id="KW-0648">Protein biosynthesis</keyword>
<accession>A0A1U9NQ19</accession>
<evidence type="ECO:0000256" key="7">
    <source>
        <dbReference type="HAMAP-Rule" id="MF_00534"/>
    </source>
</evidence>
<dbReference type="SUPFAM" id="SSF55681">
    <property type="entry name" value="Class II aaRS and biotin synthetases"/>
    <property type="match status" value="1"/>
</dbReference>
<dbReference type="InterPro" id="IPR002312">
    <property type="entry name" value="Asp/Asn-tRNA-synth_IIb"/>
</dbReference>
<keyword evidence="7" id="KW-0963">Cytoplasm</keyword>
<feature type="coiled-coil region" evidence="8">
    <location>
        <begin position="302"/>
        <end position="353"/>
    </location>
</feature>
<proteinExistence type="inferred from homology"/>
<comment type="subunit">
    <text evidence="7">Homodimer.</text>
</comment>
<dbReference type="EMBL" id="CP019791">
    <property type="protein sequence ID" value="AQT69887.1"/>
    <property type="molecule type" value="Genomic_DNA"/>
</dbReference>
<evidence type="ECO:0000256" key="1">
    <source>
        <dbReference type="ARBA" id="ARBA00008226"/>
    </source>
</evidence>
<dbReference type="PROSITE" id="PS50862">
    <property type="entry name" value="AA_TRNA_LIGASE_II"/>
    <property type="match status" value="1"/>
</dbReference>
<dbReference type="CDD" id="cd04323">
    <property type="entry name" value="AsnRS_cyto_like_N"/>
    <property type="match status" value="1"/>
</dbReference>
<dbReference type="GO" id="GO:0005524">
    <property type="term" value="F:ATP binding"/>
    <property type="evidence" value="ECO:0007669"/>
    <property type="project" value="UniProtKB-UniRule"/>
</dbReference>
<evidence type="ECO:0000256" key="5">
    <source>
        <dbReference type="ARBA" id="ARBA00022917"/>
    </source>
</evidence>
<dbReference type="OrthoDB" id="9762036at2"/>
<dbReference type="Proteomes" id="UP000189674">
    <property type="component" value="Chromosome"/>
</dbReference>
<comment type="subcellular location">
    <subcellularLocation>
        <location evidence="7">Cytoplasm</location>
    </subcellularLocation>
</comment>
<dbReference type="GO" id="GO:0005737">
    <property type="term" value="C:cytoplasm"/>
    <property type="evidence" value="ECO:0007669"/>
    <property type="project" value="UniProtKB-SubCell"/>
</dbReference>
<evidence type="ECO:0000256" key="2">
    <source>
        <dbReference type="ARBA" id="ARBA00022598"/>
    </source>
</evidence>
<evidence type="ECO:0000313" key="10">
    <source>
        <dbReference type="EMBL" id="AQT69887.1"/>
    </source>
</evidence>
<dbReference type="SUPFAM" id="SSF50249">
    <property type="entry name" value="Nucleic acid-binding proteins"/>
    <property type="match status" value="1"/>
</dbReference>
<comment type="catalytic activity">
    <reaction evidence="7">
        <text>tRNA(Asn) + L-asparagine + ATP = L-asparaginyl-tRNA(Asn) + AMP + diphosphate + H(+)</text>
        <dbReference type="Rhea" id="RHEA:11180"/>
        <dbReference type="Rhea" id="RHEA-COMP:9659"/>
        <dbReference type="Rhea" id="RHEA-COMP:9674"/>
        <dbReference type="ChEBI" id="CHEBI:15378"/>
        <dbReference type="ChEBI" id="CHEBI:30616"/>
        <dbReference type="ChEBI" id="CHEBI:33019"/>
        <dbReference type="ChEBI" id="CHEBI:58048"/>
        <dbReference type="ChEBI" id="CHEBI:78442"/>
        <dbReference type="ChEBI" id="CHEBI:78515"/>
        <dbReference type="ChEBI" id="CHEBI:456215"/>
        <dbReference type="EC" id="6.1.1.22"/>
    </reaction>
</comment>
<dbReference type="KEGG" id="alus:STSP2_03087"/>
<keyword evidence="2 7" id="KW-0436">Ligase</keyword>
<dbReference type="InterPro" id="IPR004522">
    <property type="entry name" value="Asn-tRNA-ligase"/>
</dbReference>
<dbReference type="GO" id="GO:0003676">
    <property type="term" value="F:nucleic acid binding"/>
    <property type="evidence" value="ECO:0007669"/>
    <property type="project" value="InterPro"/>
</dbReference>
<dbReference type="Gene3D" id="2.40.50.140">
    <property type="entry name" value="Nucleic acid-binding proteins"/>
    <property type="match status" value="1"/>
</dbReference>
<dbReference type="InterPro" id="IPR012340">
    <property type="entry name" value="NA-bd_OB-fold"/>
</dbReference>
<sequence length="503" mass="57470">MAVQKTTISELKDHVGEEVSLQGWLYNSRSSGKLVFLILRDGTGLCQCIVEKAEFAEEKFDELKRLGQESSLVVTGTCREEPRSVGGYELSVTGAEVVCEATDYPITPKEHGVDFLLKHRHLHLRSQRQWAIGKVRHTVIDAIRRFFNDNGFTLIDTPIFAPTAGEGEQTLFEVDYFGQPVYLAQTGQLYLESAAMSYGKVYCFGPTFRAEKSKTRRHLTEFWMVEPEVAYIDLPGLLELGENFVSFVVQQVLEKNRGELETLGADIPHLENIKPPFVRMTYTEAAELLKSDKAAKFMAEQLESFKARKTEIEKHIADIEAEEKSGGVKKWKREKNARMLIELRTELEELEKKIENNPKHAKLAAEFNWGKDLGGSDETIISQMHDRPVFVTHYPRSAKAFYMKTDRSNTDVVENFDLLAPEGFGEIIGGSVREDDYDYLMKRIDEEGYDPENYSWYLDLRKYGSVPHGGFGLGVERTVAWITGEKHIRQCIPFPRMMDKMYI</sequence>